<dbReference type="PANTHER" id="PTHR46564:SF1">
    <property type="entry name" value="TRANSPOSASE"/>
    <property type="match status" value="1"/>
</dbReference>
<dbReference type="EMBL" id="SNRY01000051">
    <property type="protein sequence ID" value="KAA6349217.1"/>
    <property type="molecule type" value="Genomic_DNA"/>
</dbReference>
<dbReference type="SUPFAM" id="SSF53098">
    <property type="entry name" value="Ribonuclease H-like"/>
    <property type="match status" value="1"/>
</dbReference>
<protein>
    <recommendedName>
        <fullName evidence="1">Tc1-like transposase DDE domain-containing protein</fullName>
    </recommendedName>
</protein>
<comment type="caution">
    <text evidence="2">The sequence shown here is derived from an EMBL/GenBank/DDBJ whole genome shotgun (WGS) entry which is preliminary data.</text>
</comment>
<dbReference type="InterPro" id="IPR047655">
    <property type="entry name" value="Transpos_IS630-like"/>
</dbReference>
<accession>A0A5J4ST81</accession>
<dbReference type="InterPro" id="IPR012337">
    <property type="entry name" value="RNaseH-like_sf"/>
</dbReference>
<sequence length="155" mass="18020">MSTPSGRNRYNVLGAIHAVTHALITICNETYINANVVCELLLEIRKIHIGETPVTLVMDNARYQRCSIVTELAEKLKIELLFLPAYSPNLNLIERLWKWIKKDCLYCRYYESFSNFKKAIEKTLQKVTLQESKKELDSLLTLKFQSFNNVIYSRA</sequence>
<dbReference type="GO" id="GO:0003676">
    <property type="term" value="F:nucleic acid binding"/>
    <property type="evidence" value="ECO:0007669"/>
    <property type="project" value="InterPro"/>
</dbReference>
<reference evidence="2" key="1">
    <citation type="submission" date="2019-03" db="EMBL/GenBank/DDBJ databases">
        <title>Single cell metagenomics reveals metabolic interactions within the superorganism composed of flagellate Streblomastix strix and complex community of Bacteroidetes bacteria on its surface.</title>
        <authorList>
            <person name="Treitli S.C."/>
            <person name="Kolisko M."/>
            <person name="Husnik F."/>
            <person name="Keeling P."/>
            <person name="Hampl V."/>
        </authorList>
    </citation>
    <scope>NUCLEOTIDE SEQUENCE</scope>
    <source>
        <strain evidence="2">STM</strain>
    </source>
</reference>
<proteinExistence type="predicted"/>
<evidence type="ECO:0000259" key="1">
    <source>
        <dbReference type="Pfam" id="PF13358"/>
    </source>
</evidence>
<evidence type="ECO:0000313" key="2">
    <source>
        <dbReference type="EMBL" id="KAA6349217.1"/>
    </source>
</evidence>
<dbReference type="NCBIfam" id="NF033545">
    <property type="entry name" value="transpos_IS630"/>
    <property type="match status" value="1"/>
</dbReference>
<dbReference type="InterPro" id="IPR038717">
    <property type="entry name" value="Tc1-like_DDE_dom"/>
</dbReference>
<dbReference type="Gene3D" id="3.30.420.10">
    <property type="entry name" value="Ribonuclease H-like superfamily/Ribonuclease H"/>
    <property type="match status" value="1"/>
</dbReference>
<dbReference type="PANTHER" id="PTHR46564">
    <property type="entry name" value="TRANSPOSASE"/>
    <property type="match status" value="1"/>
</dbReference>
<gene>
    <name evidence="2" type="ORF">EZS27_003328</name>
</gene>
<name>A0A5J4ST81_9ZZZZ</name>
<organism evidence="2">
    <name type="scientific">termite gut metagenome</name>
    <dbReference type="NCBI Taxonomy" id="433724"/>
    <lineage>
        <taxon>unclassified sequences</taxon>
        <taxon>metagenomes</taxon>
        <taxon>organismal metagenomes</taxon>
    </lineage>
</organism>
<dbReference type="AlphaFoldDB" id="A0A5J4ST81"/>
<dbReference type="InterPro" id="IPR036397">
    <property type="entry name" value="RNaseH_sf"/>
</dbReference>
<dbReference type="Pfam" id="PF13358">
    <property type="entry name" value="DDE_3"/>
    <property type="match status" value="1"/>
</dbReference>
<feature type="domain" description="Tc1-like transposase DDE" evidence="1">
    <location>
        <begin position="6"/>
        <end position="116"/>
    </location>
</feature>